<evidence type="ECO:0000256" key="9">
    <source>
        <dbReference type="ARBA" id="ARBA00023136"/>
    </source>
</evidence>
<dbReference type="VEuPathDB" id="FungiDB:TERG_01477"/>
<keyword evidence="7" id="KW-0274">FAD</keyword>
<dbReference type="InterPro" id="IPR037069">
    <property type="entry name" value="AcylCoA_DH/ox_N_sf"/>
</dbReference>
<dbReference type="PANTHER" id="PTHR43884:SF12">
    <property type="entry name" value="ISOVALERYL-COA DEHYDROGENASE, MITOCHONDRIAL-RELATED"/>
    <property type="match status" value="1"/>
</dbReference>
<dbReference type="Gene3D" id="1.10.540.10">
    <property type="entry name" value="Acyl-CoA dehydrogenase/oxidase, N-terminal domain"/>
    <property type="match status" value="1"/>
</dbReference>
<evidence type="ECO:0000256" key="4">
    <source>
        <dbReference type="ARBA" id="ARBA00022630"/>
    </source>
</evidence>
<dbReference type="FunFam" id="1.20.140.10:FF:000012">
    <property type="entry name" value="Acyl-CoA dehydrogenase fadE12"/>
    <property type="match status" value="1"/>
</dbReference>
<dbReference type="Gene3D" id="2.40.110.10">
    <property type="entry name" value="Butyryl-CoA Dehydrogenase, subunit A, domain 2"/>
    <property type="match status" value="1"/>
</dbReference>
<dbReference type="VEuPathDB" id="FungiDB:TERG_11720"/>
<dbReference type="InterPro" id="IPR036250">
    <property type="entry name" value="AcylCo_DH-like_C"/>
</dbReference>
<proteinExistence type="inferred from homology"/>
<keyword evidence="5 10" id="KW-0812">Transmembrane</keyword>
<comment type="subcellular location">
    <subcellularLocation>
        <location evidence="2 10">Endoplasmic reticulum membrane</location>
        <topology evidence="2 10">Multi-pass membrane protein</topology>
    </subcellularLocation>
</comment>
<name>A0A178ES36_TRIRU</name>
<evidence type="ECO:0000313" key="13">
    <source>
        <dbReference type="EMBL" id="OAL62636.1"/>
    </source>
</evidence>
<sequence>MDLSCFSPEQLMVRESINKICSAFPDEYWAERDRTEEYPHELHAALSKDGWIGIALPESLGGAGLGISEATMMLQTIAQSGAGLAGAQSIHANVYATQPVAKFASEKQKKRMLPRLIAGEWRTCFGVWISSAQVAQKMILLARTTPIEEVKKPSEGLSLFFIDFDRAAPGLDLRKIKKMGGRSVDANEVFFDEYRIPADSLIGNEGEGFKIVLHGMNAERCLLAGEALGLGYIALEKAAKYAKERVVFGRPIGQNQAIAHPLAAAYMSLEAAKLATYHATKLYDESRNDSAITQQSVGVACNSAKYLAAEAAFAACERAVLTLGGMGYAQEYHVERYLRECFVPRIAPVSRLNLAAHDQPVRQQQNKQKTKLKRQQNNQRPEQPLLASRTVAGLWLLSKLPIAKLLAGDLHSLTNRSQAYAIYTKWPPPTGLTTRTRTISNTGTTKPTSNGTPSSPSPLPQASQPLTHYHSKLYSLLSWERPSATASSFATVVLFIVASRYLPLIRWTLKFLYLALGVTASAEIGGHFLFSRGLTSSSRPRKYYTIPKDTMDSFLEDLENLVEFFLIEFQRILFVENLSYTVSAFVTALVSYWLVMFLPLWGLALIATCVAYLAPLVYITNKEFIDSQLGNAQEIMANQASHVKEMAETQTAQATHIVKQYVGEYRAKANGYIGSANGAVSNVTAPKAEPEPTPKAAQEPSQEPAQAPAQKTVEEIVEENFRQSSAPEAALESLPDIPKTEELPDLQQVAHADFPEAPTGEPSGEVKEADKVPELVQIS</sequence>
<keyword evidence="8 10" id="KW-1133">Transmembrane helix</keyword>
<dbReference type="Pfam" id="PF02453">
    <property type="entry name" value="Reticulon"/>
    <property type="match status" value="1"/>
</dbReference>
<organism evidence="13 14">
    <name type="scientific">Trichophyton rubrum</name>
    <name type="common">Athlete's foot fungus</name>
    <name type="synonym">Epidermophyton rubrum</name>
    <dbReference type="NCBI Taxonomy" id="5551"/>
    <lineage>
        <taxon>Eukaryota</taxon>
        <taxon>Fungi</taxon>
        <taxon>Dikarya</taxon>
        <taxon>Ascomycota</taxon>
        <taxon>Pezizomycotina</taxon>
        <taxon>Eurotiomycetes</taxon>
        <taxon>Eurotiomycetidae</taxon>
        <taxon>Onygenales</taxon>
        <taxon>Arthrodermataceae</taxon>
        <taxon>Trichophyton</taxon>
    </lineage>
</organism>
<dbReference type="AlphaFoldDB" id="A0A178ES36"/>
<feature type="transmembrane region" description="Helical" evidence="10">
    <location>
        <begin position="600"/>
        <end position="619"/>
    </location>
</feature>
<accession>A0A178ES36</accession>
<reference evidence="13 14" key="1">
    <citation type="submission" date="2016-05" db="EMBL/GenBank/DDBJ databases">
        <title>Genome sequencing of Trichophyton rubrum CMCC(F)T1i isolated from hair.</title>
        <authorList>
            <person name="Zhan P."/>
            <person name="Tao Y."/>
            <person name="Liu W."/>
        </authorList>
    </citation>
    <scope>NUCLEOTIDE SEQUENCE [LARGE SCALE GENOMIC DNA]</scope>
    <source>
        <strain evidence="14">CMCC(F)T1i</strain>
    </source>
</reference>
<dbReference type="SUPFAM" id="SSF47203">
    <property type="entry name" value="Acyl-CoA dehydrogenase C-terminal domain-like"/>
    <property type="match status" value="1"/>
</dbReference>
<dbReference type="InterPro" id="IPR003388">
    <property type="entry name" value="Reticulon"/>
</dbReference>
<evidence type="ECO:0000256" key="3">
    <source>
        <dbReference type="ARBA" id="ARBA00009347"/>
    </source>
</evidence>
<evidence type="ECO:0000256" key="2">
    <source>
        <dbReference type="ARBA" id="ARBA00004477"/>
    </source>
</evidence>
<dbReference type="Pfam" id="PF02771">
    <property type="entry name" value="Acyl-CoA_dh_N"/>
    <property type="match status" value="1"/>
</dbReference>
<evidence type="ECO:0000313" key="14">
    <source>
        <dbReference type="Proteomes" id="UP000243015"/>
    </source>
</evidence>
<feature type="region of interest" description="Disordered" evidence="11">
    <location>
        <begin position="431"/>
        <end position="462"/>
    </location>
</feature>
<feature type="compositionally biased region" description="Basic and acidic residues" evidence="11">
    <location>
        <begin position="764"/>
        <end position="773"/>
    </location>
</feature>
<dbReference type="InterPro" id="IPR009100">
    <property type="entry name" value="AcylCoA_DH/oxidase_NM_dom_sf"/>
</dbReference>
<dbReference type="Pfam" id="PF00441">
    <property type="entry name" value="Acyl-CoA_dh_1"/>
    <property type="match status" value="1"/>
</dbReference>
<gene>
    <name evidence="13" type="ORF">A7C99_5018</name>
</gene>
<dbReference type="VEuPathDB" id="FungiDB:TERG_11721"/>
<dbReference type="InterPro" id="IPR009075">
    <property type="entry name" value="AcylCo_DH/oxidase_C"/>
</dbReference>
<comment type="cofactor">
    <cofactor evidence="1">
        <name>FAD</name>
        <dbReference type="ChEBI" id="CHEBI:57692"/>
    </cofactor>
</comment>
<evidence type="ECO:0000256" key="10">
    <source>
        <dbReference type="RuleBase" id="RU363132"/>
    </source>
</evidence>
<keyword evidence="9 10" id="KW-0472">Membrane</keyword>
<dbReference type="InterPro" id="IPR046373">
    <property type="entry name" value="Acyl-CoA_Oxase/DH_mid-dom_sf"/>
</dbReference>
<feature type="transmembrane region" description="Helical" evidence="10">
    <location>
        <begin position="511"/>
        <end position="530"/>
    </location>
</feature>
<dbReference type="FunFam" id="1.10.540.10:FF:000027">
    <property type="entry name" value="Putative acyl-CoA dehydrogenase"/>
    <property type="match status" value="1"/>
</dbReference>
<comment type="similarity">
    <text evidence="3">Belongs to the acyl-CoA dehydrogenase family.</text>
</comment>
<dbReference type="GO" id="GO:0003995">
    <property type="term" value="F:acyl-CoA dehydrogenase activity"/>
    <property type="evidence" value="ECO:0007669"/>
    <property type="project" value="TreeGrafter"/>
</dbReference>
<keyword evidence="6 10" id="KW-0256">Endoplasmic reticulum</keyword>
<evidence type="ECO:0000256" key="11">
    <source>
        <dbReference type="SAM" id="MobiDB-lite"/>
    </source>
</evidence>
<feature type="transmembrane region" description="Helical" evidence="10">
    <location>
        <begin position="484"/>
        <end position="505"/>
    </location>
</feature>
<feature type="domain" description="Reticulon" evidence="12">
    <location>
        <begin position="473"/>
        <end position="670"/>
    </location>
</feature>
<comment type="caution">
    <text evidence="13">The sequence shown here is derived from an EMBL/GenBank/DDBJ whole genome shotgun (WGS) entry which is preliminary data.</text>
</comment>
<evidence type="ECO:0000259" key="12">
    <source>
        <dbReference type="PROSITE" id="PS50845"/>
    </source>
</evidence>
<dbReference type="GO" id="GO:0050660">
    <property type="term" value="F:flavin adenine dinucleotide binding"/>
    <property type="evidence" value="ECO:0007669"/>
    <property type="project" value="InterPro"/>
</dbReference>
<keyword evidence="4" id="KW-0285">Flavoprotein</keyword>
<dbReference type="Proteomes" id="UP000243015">
    <property type="component" value="Unassembled WGS sequence"/>
</dbReference>
<evidence type="ECO:0000256" key="5">
    <source>
        <dbReference type="ARBA" id="ARBA00022692"/>
    </source>
</evidence>
<dbReference type="EMBL" id="LHPM01000018">
    <property type="protein sequence ID" value="OAL62636.1"/>
    <property type="molecule type" value="Genomic_DNA"/>
</dbReference>
<dbReference type="Gene3D" id="1.20.140.10">
    <property type="entry name" value="Butyryl-CoA Dehydrogenase, subunit A, domain 3"/>
    <property type="match status" value="1"/>
</dbReference>
<evidence type="ECO:0000256" key="8">
    <source>
        <dbReference type="ARBA" id="ARBA00022989"/>
    </source>
</evidence>
<evidence type="ECO:0000256" key="1">
    <source>
        <dbReference type="ARBA" id="ARBA00001974"/>
    </source>
</evidence>
<protein>
    <recommendedName>
        <fullName evidence="10">Reticulon-like protein</fullName>
    </recommendedName>
</protein>
<feature type="region of interest" description="Disordered" evidence="11">
    <location>
        <begin position="683"/>
        <end position="779"/>
    </location>
</feature>
<dbReference type="GO" id="GO:0005789">
    <property type="term" value="C:endoplasmic reticulum membrane"/>
    <property type="evidence" value="ECO:0007669"/>
    <property type="project" value="UniProtKB-SubCell"/>
</dbReference>
<dbReference type="InterPro" id="IPR013786">
    <property type="entry name" value="AcylCoA_DH/ox_N"/>
</dbReference>
<feature type="transmembrane region" description="Helical" evidence="10">
    <location>
        <begin position="573"/>
        <end position="594"/>
    </location>
</feature>
<evidence type="ECO:0000256" key="6">
    <source>
        <dbReference type="ARBA" id="ARBA00022824"/>
    </source>
</evidence>
<dbReference type="PANTHER" id="PTHR43884">
    <property type="entry name" value="ACYL-COA DEHYDROGENASE"/>
    <property type="match status" value="1"/>
</dbReference>
<dbReference type="PROSITE" id="PS50845">
    <property type="entry name" value="RETICULON"/>
    <property type="match status" value="1"/>
</dbReference>
<feature type="region of interest" description="Disordered" evidence="11">
    <location>
        <begin position="358"/>
        <end position="384"/>
    </location>
</feature>
<evidence type="ECO:0000256" key="7">
    <source>
        <dbReference type="ARBA" id="ARBA00022827"/>
    </source>
</evidence>
<dbReference type="SUPFAM" id="SSF56645">
    <property type="entry name" value="Acyl-CoA dehydrogenase NM domain-like"/>
    <property type="match status" value="1"/>
</dbReference>
<feature type="compositionally biased region" description="Low complexity" evidence="11">
    <location>
        <begin position="694"/>
        <end position="711"/>
    </location>
</feature>